<name>A0A073K1M5_LIMRT</name>
<dbReference type="PANTHER" id="PTHR30349:SF64">
    <property type="entry name" value="PROPHAGE INTEGRASE INTD-RELATED"/>
    <property type="match status" value="1"/>
</dbReference>
<dbReference type="Proteomes" id="UP000027731">
    <property type="component" value="Unassembled WGS sequence"/>
</dbReference>
<dbReference type="RefSeq" id="WP_003663951.1">
    <property type="nucleotide sequence ID" value="NZ_JAJGVW010000172.1"/>
</dbReference>
<dbReference type="Gene3D" id="1.10.443.10">
    <property type="entry name" value="Intergrase catalytic core"/>
    <property type="match status" value="1"/>
</dbReference>
<dbReference type="AlphaFoldDB" id="A0A073K1M5"/>
<dbReference type="InterPro" id="IPR011010">
    <property type="entry name" value="DNA_brk_join_enz"/>
</dbReference>
<feature type="domain" description="Tyr recombinase" evidence="4">
    <location>
        <begin position="116"/>
        <end position="324"/>
    </location>
</feature>
<evidence type="ECO:0000313" key="5">
    <source>
        <dbReference type="EMBL" id="KEK15462.1"/>
    </source>
</evidence>
<dbReference type="InterPro" id="IPR002104">
    <property type="entry name" value="Integrase_catalytic"/>
</dbReference>
<dbReference type="CDD" id="cd01189">
    <property type="entry name" value="INT_ICEBs1_C_like"/>
    <property type="match status" value="1"/>
</dbReference>
<dbReference type="PATRIC" id="fig|1598.90.peg.762"/>
<gene>
    <name evidence="5" type="ORF">LR3_06665</name>
</gene>
<dbReference type="GO" id="GO:0015074">
    <property type="term" value="P:DNA integration"/>
    <property type="evidence" value="ECO:0007669"/>
    <property type="project" value="InterPro"/>
</dbReference>
<keyword evidence="2" id="KW-0238">DNA-binding</keyword>
<organism evidence="5 6">
    <name type="scientific">Limosilactobacillus reuteri</name>
    <name type="common">Lactobacillus reuteri</name>
    <dbReference type="NCBI Taxonomy" id="1598"/>
    <lineage>
        <taxon>Bacteria</taxon>
        <taxon>Bacillati</taxon>
        <taxon>Bacillota</taxon>
        <taxon>Bacilli</taxon>
        <taxon>Lactobacillales</taxon>
        <taxon>Lactobacillaceae</taxon>
        <taxon>Limosilactobacillus</taxon>
    </lineage>
</organism>
<dbReference type="EMBL" id="JOSX01000013">
    <property type="protein sequence ID" value="KEK15462.1"/>
    <property type="molecule type" value="Genomic_DNA"/>
</dbReference>
<evidence type="ECO:0000259" key="4">
    <source>
        <dbReference type="PROSITE" id="PS51898"/>
    </source>
</evidence>
<sequence length="330" mass="38397">MAKTGKKRLIKFWKYYEQWYMTYKVNSVRGVTTAKYKLVLKWLKKLAPDLILGDMTREDLQMLINVYGQTHQKATVLDFYHHIAAAIDDAVYEGWITGKNPNHKIKITSMVQPDNKGPKYLEMDEVRKLEKVFKKDQIGWGDFFDFSLRTGTRFAEALGITPKDVDMDNMTIYINKTFNYKSKKYGSDEYGKFMPTKNKYSVRMIKIDYKTLMDLQKHMEGLEPDEPIWPTWYASISKPSPVYGEPRIFNSTFNTKLERMCWEAGVHRVTVHGLRHTHASILIANRVSIQSVAKRLGHGDTETTQRVYIHLLDELAQEDDNKIMSVMAGI</sequence>
<dbReference type="InterPro" id="IPR010998">
    <property type="entry name" value="Integrase_recombinase_N"/>
</dbReference>
<dbReference type="PROSITE" id="PS51898">
    <property type="entry name" value="TYR_RECOMBINASE"/>
    <property type="match status" value="1"/>
</dbReference>
<dbReference type="InterPro" id="IPR013762">
    <property type="entry name" value="Integrase-like_cat_sf"/>
</dbReference>
<evidence type="ECO:0000256" key="1">
    <source>
        <dbReference type="ARBA" id="ARBA00008857"/>
    </source>
</evidence>
<dbReference type="Gene3D" id="1.10.150.130">
    <property type="match status" value="1"/>
</dbReference>
<accession>A0A073K1M5</accession>
<dbReference type="InterPro" id="IPR050090">
    <property type="entry name" value="Tyrosine_recombinase_XerCD"/>
</dbReference>
<protein>
    <submittedName>
        <fullName evidence="5">Integrase</fullName>
    </submittedName>
</protein>
<comment type="similarity">
    <text evidence="1">Belongs to the 'phage' integrase family.</text>
</comment>
<dbReference type="PANTHER" id="PTHR30349">
    <property type="entry name" value="PHAGE INTEGRASE-RELATED"/>
    <property type="match status" value="1"/>
</dbReference>
<evidence type="ECO:0000256" key="3">
    <source>
        <dbReference type="ARBA" id="ARBA00023172"/>
    </source>
</evidence>
<reference evidence="5 6" key="1">
    <citation type="submission" date="2014-06" db="EMBL/GenBank/DDBJ databases">
        <title>Genetic determinant of reutericyclin biosynthesis of Lactobacillus reuteri.</title>
        <authorList>
            <person name="Lin X."/>
            <person name="Duar R."/>
            <person name="Walter J."/>
            <person name="Gaenzle M."/>
        </authorList>
    </citation>
    <scope>NUCLEOTIDE SEQUENCE [LARGE SCALE GENOMIC DNA]</scope>
    <source>
        <strain evidence="5 6">LTH2584</strain>
    </source>
</reference>
<comment type="caution">
    <text evidence="5">The sequence shown here is derived from an EMBL/GenBank/DDBJ whole genome shotgun (WGS) entry which is preliminary data.</text>
</comment>
<keyword evidence="3" id="KW-0233">DNA recombination</keyword>
<proteinExistence type="inferred from homology"/>
<dbReference type="Pfam" id="PF00589">
    <property type="entry name" value="Phage_integrase"/>
    <property type="match status" value="1"/>
</dbReference>
<evidence type="ECO:0000313" key="6">
    <source>
        <dbReference type="Proteomes" id="UP000027731"/>
    </source>
</evidence>
<evidence type="ECO:0000256" key="2">
    <source>
        <dbReference type="ARBA" id="ARBA00023125"/>
    </source>
</evidence>
<dbReference type="GO" id="GO:0006310">
    <property type="term" value="P:DNA recombination"/>
    <property type="evidence" value="ECO:0007669"/>
    <property type="project" value="UniProtKB-KW"/>
</dbReference>
<dbReference type="GO" id="GO:0003677">
    <property type="term" value="F:DNA binding"/>
    <property type="evidence" value="ECO:0007669"/>
    <property type="project" value="UniProtKB-KW"/>
</dbReference>
<dbReference type="SUPFAM" id="SSF56349">
    <property type="entry name" value="DNA breaking-rejoining enzymes"/>
    <property type="match status" value="1"/>
</dbReference>